<reference evidence="5" key="1">
    <citation type="submission" date="2021-11" db="EMBL/GenBank/DDBJ databases">
        <authorList>
            <consortium name="Genoscope - CEA"/>
            <person name="William W."/>
        </authorList>
    </citation>
    <scope>NUCLEOTIDE SEQUENCE</scope>
</reference>
<name>A0A8J2X039_9STRA</name>
<protein>
    <recommendedName>
        <fullName evidence="4">Tudor domain-containing protein</fullName>
    </recommendedName>
</protein>
<dbReference type="GO" id="GO:0000785">
    <property type="term" value="C:chromatin"/>
    <property type="evidence" value="ECO:0007669"/>
    <property type="project" value="TreeGrafter"/>
</dbReference>
<dbReference type="InterPro" id="IPR029063">
    <property type="entry name" value="SAM-dependent_MTases_sf"/>
</dbReference>
<evidence type="ECO:0000313" key="5">
    <source>
        <dbReference type="EMBL" id="CAH0373090.1"/>
    </source>
</evidence>
<dbReference type="GO" id="GO:0006281">
    <property type="term" value="P:DNA repair"/>
    <property type="evidence" value="ECO:0007669"/>
    <property type="project" value="TreeGrafter"/>
</dbReference>
<dbReference type="Gene3D" id="3.40.50.150">
    <property type="entry name" value="Vaccinia Virus protein VP39"/>
    <property type="match status" value="1"/>
</dbReference>
<dbReference type="AlphaFoldDB" id="A0A8J2X039"/>
<evidence type="ECO:0000313" key="6">
    <source>
        <dbReference type="Proteomes" id="UP000789595"/>
    </source>
</evidence>
<accession>A0A8J2X039</accession>
<keyword evidence="6" id="KW-1185">Reference proteome</keyword>
<evidence type="ECO:0000256" key="3">
    <source>
        <dbReference type="SAM" id="MobiDB-lite"/>
    </source>
</evidence>
<keyword evidence="2" id="KW-0539">Nucleus</keyword>
<dbReference type="SUPFAM" id="SSF63748">
    <property type="entry name" value="Tudor/PWWP/MBT"/>
    <property type="match status" value="1"/>
</dbReference>
<dbReference type="OrthoDB" id="79171at2759"/>
<dbReference type="SMART" id="SM00333">
    <property type="entry name" value="TUDOR"/>
    <property type="match status" value="1"/>
</dbReference>
<dbReference type="InterPro" id="IPR039776">
    <property type="entry name" value="Pds5"/>
</dbReference>
<dbReference type="SUPFAM" id="SSF53335">
    <property type="entry name" value="S-adenosyl-L-methionine-dependent methyltransferases"/>
    <property type="match status" value="1"/>
</dbReference>
<proteinExistence type="predicted"/>
<dbReference type="CDD" id="cd20404">
    <property type="entry name" value="Tudor_Agenet_AtEML-like"/>
    <property type="match status" value="1"/>
</dbReference>
<dbReference type="Gene3D" id="2.30.30.140">
    <property type="match status" value="1"/>
</dbReference>
<dbReference type="Proteomes" id="UP000789595">
    <property type="component" value="Unassembled WGS sequence"/>
</dbReference>
<sequence length="497" mass="55227">MAEDKKSRACHYLQPQEWWFADKTPIESVFLMMSSAETMKWKSAGWTRYSKYSKAKTIGEAFELGATRADIKYQVERGNMRLKAPNKATQKKYEADLEKKAGGDDGWREARIAHKGDLKTLENSPEYHVSRGSIVENLGKVHADAGLRGLRRATPAMPCFTLVNAAGDTIHSTSHEGHEQLVATWCLSASDCVLEIGGGIGAASTMIQKIISDKKGHVVVEPQPKMCETLERNKTLQGSGFFVAKGALAKGNVYAAKKAALDGPDTMTQRQWMFHKTSRKQTASTSLVKSWDLKTLREKVAPRKFTAVVVDCEGAFPDVVDDFPDIFDGIRVVYLERDGESGTDYSRVDAALEKANLALVLAASKHRVYVKATAADLKKRDAEKSRRLNNRVDAKTAASYRGERASSSKKKVEANVGRRLKVWWPKDSAWYAGTITAFNGRTKHTITYDDGETEVLNLSKETTRFLPKKRELAESDGEEEVITQKPRTARQVALATK</sequence>
<comment type="subcellular location">
    <subcellularLocation>
        <location evidence="1">Nucleus</location>
    </subcellularLocation>
</comment>
<dbReference type="GO" id="GO:0007064">
    <property type="term" value="P:mitotic sister chromatid cohesion"/>
    <property type="evidence" value="ECO:0007669"/>
    <property type="project" value="InterPro"/>
</dbReference>
<dbReference type="PANTHER" id="PTHR12663">
    <property type="entry name" value="ANDROGEN INDUCED INHIBITOR OF PROLIFERATION AS3 / PDS5-RELATED"/>
    <property type="match status" value="1"/>
</dbReference>
<comment type="caution">
    <text evidence="5">The sequence shown here is derived from an EMBL/GenBank/DDBJ whole genome shotgun (WGS) entry which is preliminary data.</text>
</comment>
<evidence type="ECO:0000256" key="1">
    <source>
        <dbReference type="ARBA" id="ARBA00004123"/>
    </source>
</evidence>
<evidence type="ECO:0000256" key="2">
    <source>
        <dbReference type="ARBA" id="ARBA00023242"/>
    </source>
</evidence>
<feature type="region of interest" description="Disordered" evidence="3">
    <location>
        <begin position="470"/>
        <end position="497"/>
    </location>
</feature>
<gene>
    <name evidence="5" type="ORF">PECAL_4P02620</name>
</gene>
<evidence type="ECO:0000259" key="4">
    <source>
        <dbReference type="SMART" id="SM00333"/>
    </source>
</evidence>
<dbReference type="PANTHER" id="PTHR12663:SF50">
    <property type="entry name" value="SISTER CHROMATID COHESION PROTEIN PDS5 HOMOLOG B"/>
    <property type="match status" value="1"/>
</dbReference>
<dbReference type="GO" id="GO:0005634">
    <property type="term" value="C:nucleus"/>
    <property type="evidence" value="ECO:0007669"/>
    <property type="project" value="UniProtKB-SubCell"/>
</dbReference>
<organism evidence="5 6">
    <name type="scientific">Pelagomonas calceolata</name>
    <dbReference type="NCBI Taxonomy" id="35677"/>
    <lineage>
        <taxon>Eukaryota</taxon>
        <taxon>Sar</taxon>
        <taxon>Stramenopiles</taxon>
        <taxon>Ochrophyta</taxon>
        <taxon>Pelagophyceae</taxon>
        <taxon>Pelagomonadales</taxon>
        <taxon>Pelagomonadaceae</taxon>
        <taxon>Pelagomonas</taxon>
    </lineage>
</organism>
<dbReference type="EMBL" id="CAKKNE010000004">
    <property type="protein sequence ID" value="CAH0373090.1"/>
    <property type="molecule type" value="Genomic_DNA"/>
</dbReference>
<feature type="domain" description="Tudor" evidence="4">
    <location>
        <begin position="412"/>
        <end position="469"/>
    </location>
</feature>
<dbReference type="InterPro" id="IPR002999">
    <property type="entry name" value="Tudor"/>
</dbReference>